<sequence>RNLDTYFKKERKIFGCVDGYKYENYFSKIHKRIADGTGITKRTIDRILNAQNGASTSGTSSKTGSTKTMNCDKKSDGLKSYDYDYGMIRRVIYNFQLTSQVKLTLETLKQKLTSEIQFKGSLSTLKNILHHMGFEFKDTVDHGKVLMEKHEMRLKRIQYLEEMKIHRVDGRNIVYITMLDITVVNQVLIIREVDEVQ</sequence>
<feature type="non-terminal residue" evidence="1">
    <location>
        <position position="197"/>
    </location>
</feature>
<dbReference type="AlphaFoldDB" id="A0A1E1WVA3"/>
<organism evidence="1">
    <name type="scientific">Pectinophora gossypiella</name>
    <name type="common">Cotton pink bollworm</name>
    <name type="synonym">Depressaria gossypiella</name>
    <dbReference type="NCBI Taxonomy" id="13191"/>
    <lineage>
        <taxon>Eukaryota</taxon>
        <taxon>Metazoa</taxon>
        <taxon>Ecdysozoa</taxon>
        <taxon>Arthropoda</taxon>
        <taxon>Hexapoda</taxon>
        <taxon>Insecta</taxon>
        <taxon>Pterygota</taxon>
        <taxon>Neoptera</taxon>
        <taxon>Endopterygota</taxon>
        <taxon>Lepidoptera</taxon>
        <taxon>Glossata</taxon>
        <taxon>Ditrysia</taxon>
        <taxon>Gelechioidea</taxon>
        <taxon>Gelechiidae</taxon>
        <taxon>Apatetrinae</taxon>
        <taxon>Pectinophora</taxon>
    </lineage>
</organism>
<feature type="non-terminal residue" evidence="1">
    <location>
        <position position="1"/>
    </location>
</feature>
<dbReference type="OrthoDB" id="2266637at2759"/>
<reference evidence="1" key="1">
    <citation type="submission" date="2015-09" db="EMBL/GenBank/DDBJ databases">
        <title>De novo assembly of Pectinophora gossypiella (Pink Bollworm) gut transcriptome.</title>
        <authorList>
            <person name="Tassone E.E."/>
        </authorList>
    </citation>
    <scope>NUCLEOTIDE SEQUENCE</scope>
</reference>
<proteinExistence type="predicted"/>
<dbReference type="EMBL" id="GDQN01000318">
    <property type="protein sequence ID" value="JAT90736.1"/>
    <property type="molecule type" value="Transcribed_RNA"/>
</dbReference>
<name>A0A1E1WVA3_PECGO</name>
<evidence type="ECO:0000313" key="1">
    <source>
        <dbReference type="EMBL" id="JAT90736.1"/>
    </source>
</evidence>
<gene>
    <name evidence="1" type="ORF">g.18241</name>
</gene>
<protein>
    <submittedName>
        <fullName evidence="1">Uncharacterized protein</fullName>
    </submittedName>
</protein>
<accession>A0A1E1WVA3</accession>